<dbReference type="GO" id="GO:0043025">
    <property type="term" value="C:neuronal cell body"/>
    <property type="evidence" value="ECO:0007669"/>
    <property type="project" value="TreeGrafter"/>
</dbReference>
<dbReference type="EMBL" id="VXAK01028076">
    <property type="protein sequence ID" value="NXK29284.1"/>
    <property type="molecule type" value="Genomic_DNA"/>
</dbReference>
<comment type="function">
    <text evidence="7">Plays a role in cytoskeletal rearrangements during the late wrapping and/or compaction phases of myelinogenesis as well as in maintenance and stability of myelin sheath in the adult. May play an important role in late-stage oligodendroglia maturation, myelin/Ranvier node formation during CNS development, and in the maintenance and plasticity of related structures in the mature CNS.</text>
</comment>
<evidence type="ECO:0000256" key="3">
    <source>
        <dbReference type="ARBA" id="ARBA00022490"/>
    </source>
</evidence>
<dbReference type="Pfam" id="PF20491">
    <property type="entry name" value="Ermin"/>
    <property type="match status" value="1"/>
</dbReference>
<name>A0A7L0IAT2_AREIN</name>
<feature type="compositionally biased region" description="Pro residues" evidence="10">
    <location>
        <begin position="200"/>
        <end position="209"/>
    </location>
</feature>
<dbReference type="InterPro" id="IPR008954">
    <property type="entry name" value="Moesin_tail_sf"/>
</dbReference>
<feature type="compositionally biased region" description="Basic and acidic residues" evidence="10">
    <location>
        <begin position="180"/>
        <end position="190"/>
    </location>
</feature>
<evidence type="ECO:0000256" key="8">
    <source>
        <dbReference type="ARBA" id="ARBA00026168"/>
    </source>
</evidence>
<dbReference type="AlphaFoldDB" id="A0A7L0IAT2"/>
<keyword evidence="4" id="KW-0597">Phosphoprotein</keyword>
<dbReference type="GO" id="GO:0008360">
    <property type="term" value="P:regulation of cell shape"/>
    <property type="evidence" value="ECO:0007669"/>
    <property type="project" value="InterPro"/>
</dbReference>
<dbReference type="GO" id="GO:0005938">
    <property type="term" value="C:cell cortex"/>
    <property type="evidence" value="ECO:0007669"/>
    <property type="project" value="TreeGrafter"/>
</dbReference>
<evidence type="ECO:0000256" key="5">
    <source>
        <dbReference type="ARBA" id="ARBA00023203"/>
    </source>
</evidence>
<keyword evidence="6" id="KW-0206">Cytoskeleton</keyword>
<dbReference type="GO" id="GO:0051015">
    <property type="term" value="F:actin filament binding"/>
    <property type="evidence" value="ECO:0007669"/>
    <property type="project" value="InterPro"/>
</dbReference>
<dbReference type="GO" id="GO:0005856">
    <property type="term" value="C:cytoskeleton"/>
    <property type="evidence" value="ECO:0007669"/>
    <property type="project" value="UniProtKB-SubCell"/>
</dbReference>
<dbReference type="GO" id="GO:0033270">
    <property type="term" value="C:paranode region of axon"/>
    <property type="evidence" value="ECO:0007669"/>
    <property type="project" value="TreeGrafter"/>
</dbReference>
<evidence type="ECO:0000256" key="1">
    <source>
        <dbReference type="ARBA" id="ARBA00004245"/>
    </source>
</evidence>
<evidence type="ECO:0000313" key="12">
    <source>
        <dbReference type="Proteomes" id="UP000541811"/>
    </source>
</evidence>
<feature type="compositionally biased region" description="Low complexity" evidence="10">
    <location>
        <begin position="114"/>
        <end position="123"/>
    </location>
</feature>
<organism evidence="11 12">
    <name type="scientific">Arenaria interpres</name>
    <name type="common">Ruddy turnstone</name>
    <name type="synonym">Tringa interpres</name>
    <dbReference type="NCBI Taxonomy" id="54971"/>
    <lineage>
        <taxon>Eukaryota</taxon>
        <taxon>Metazoa</taxon>
        <taxon>Chordata</taxon>
        <taxon>Craniata</taxon>
        <taxon>Vertebrata</taxon>
        <taxon>Euteleostomi</taxon>
        <taxon>Archelosauria</taxon>
        <taxon>Archosauria</taxon>
        <taxon>Dinosauria</taxon>
        <taxon>Saurischia</taxon>
        <taxon>Theropoda</taxon>
        <taxon>Coelurosauria</taxon>
        <taxon>Aves</taxon>
        <taxon>Neognathae</taxon>
        <taxon>Neoaves</taxon>
        <taxon>Charadriiformes</taxon>
        <taxon>Scolopacidae</taxon>
        <taxon>Arenaria</taxon>
    </lineage>
</organism>
<feature type="compositionally biased region" description="Basic and acidic residues" evidence="10">
    <location>
        <begin position="101"/>
        <end position="111"/>
    </location>
</feature>
<dbReference type="PANTHER" id="PTHR47137">
    <property type="entry name" value="ERMIN"/>
    <property type="match status" value="1"/>
</dbReference>
<dbReference type="GO" id="GO:0031344">
    <property type="term" value="P:regulation of cell projection organization"/>
    <property type="evidence" value="ECO:0007669"/>
    <property type="project" value="TreeGrafter"/>
</dbReference>
<accession>A0A7L0IAT2</accession>
<dbReference type="GO" id="GO:0043209">
    <property type="term" value="C:myelin sheath"/>
    <property type="evidence" value="ECO:0007669"/>
    <property type="project" value="TreeGrafter"/>
</dbReference>
<reference evidence="11 12" key="1">
    <citation type="submission" date="2019-09" db="EMBL/GenBank/DDBJ databases">
        <title>Bird 10,000 Genomes (B10K) Project - Family phase.</title>
        <authorList>
            <person name="Zhang G."/>
        </authorList>
    </citation>
    <scope>NUCLEOTIDE SEQUENCE [LARGE SCALE GENOMIC DNA]</scope>
    <source>
        <strain evidence="11">B10K-DU-005-73</strain>
        <tissue evidence="11">Liver</tissue>
    </source>
</reference>
<feature type="region of interest" description="Disordered" evidence="10">
    <location>
        <begin position="38"/>
        <end position="233"/>
    </location>
</feature>
<proteinExistence type="predicted"/>
<feature type="compositionally biased region" description="Polar residues" evidence="10">
    <location>
        <begin position="88"/>
        <end position="99"/>
    </location>
</feature>
<feature type="non-terminal residue" evidence="11">
    <location>
        <position position="261"/>
    </location>
</feature>
<feature type="region of interest" description="Disordered" evidence="10">
    <location>
        <begin position="1"/>
        <end position="24"/>
    </location>
</feature>
<dbReference type="Proteomes" id="UP000541811">
    <property type="component" value="Unassembled WGS sequence"/>
</dbReference>
<sequence length="261" mass="27519">MTEEVPAVSTMPECNGNVPPEKGPLQVIDEIAKSVGTVPYANAETSPDAPPAKENQQENRNLLSEDVVHGDFDGEKQCQDKPEENGGRLQQGSADTQDAGTDGREPLEGPGREATPSGTPSGTPAGGGETGTAAGPGGDPAGTLPASADGRGNAAEEEEEEAEEELEEVDTEEDEVQVIELKKEKGEAPRPEQPGGDGEPSPPATPGPNSPAEKAGEQPGPGKKNDISRHSYSRYNTISYRRIRKGNTKQRIDEFESMMHL</sequence>
<dbReference type="InterPro" id="IPR045346">
    <property type="entry name" value="Ermin"/>
</dbReference>
<comment type="caution">
    <text evidence="11">The sequence shown here is derived from an EMBL/GenBank/DDBJ whole genome shotgun (WGS) entry which is preliminary data.</text>
</comment>
<protein>
    <recommendedName>
        <fullName evidence="8">Ermin</fullName>
    </recommendedName>
    <alternativeName>
        <fullName evidence="9">Juxtanodin</fullName>
    </alternativeName>
</protein>
<evidence type="ECO:0000256" key="4">
    <source>
        <dbReference type="ARBA" id="ARBA00022553"/>
    </source>
</evidence>
<evidence type="ECO:0000313" key="11">
    <source>
        <dbReference type="EMBL" id="NXK29284.1"/>
    </source>
</evidence>
<feature type="compositionally biased region" description="Gly residues" evidence="10">
    <location>
        <begin position="124"/>
        <end position="140"/>
    </location>
</feature>
<comment type="subcellular location">
    <subcellularLocation>
        <location evidence="1">Cytoplasm</location>
        <location evidence="1">Cytoskeleton</location>
    </subcellularLocation>
</comment>
<keyword evidence="3" id="KW-0963">Cytoplasm</keyword>
<dbReference type="GO" id="GO:0001763">
    <property type="term" value="P:morphogenesis of a branching structure"/>
    <property type="evidence" value="ECO:0007669"/>
    <property type="project" value="TreeGrafter"/>
</dbReference>
<dbReference type="GO" id="GO:0030175">
    <property type="term" value="C:filopodium"/>
    <property type="evidence" value="ECO:0007669"/>
    <property type="project" value="TreeGrafter"/>
</dbReference>
<evidence type="ECO:0000256" key="2">
    <source>
        <dbReference type="ARBA" id="ARBA00011216"/>
    </source>
</evidence>
<comment type="subunit">
    <text evidence="2">Binds actin.</text>
</comment>
<dbReference type="GO" id="GO:0033269">
    <property type="term" value="C:internode region of axon"/>
    <property type="evidence" value="ECO:0007669"/>
    <property type="project" value="TreeGrafter"/>
</dbReference>
<dbReference type="PANTHER" id="PTHR47137:SF1">
    <property type="entry name" value="ERMIN"/>
    <property type="match status" value="1"/>
</dbReference>
<evidence type="ECO:0000256" key="10">
    <source>
        <dbReference type="SAM" id="MobiDB-lite"/>
    </source>
</evidence>
<feature type="compositionally biased region" description="Acidic residues" evidence="10">
    <location>
        <begin position="155"/>
        <end position="177"/>
    </location>
</feature>
<dbReference type="GO" id="GO:0007015">
    <property type="term" value="P:actin filament organization"/>
    <property type="evidence" value="ECO:0007669"/>
    <property type="project" value="InterPro"/>
</dbReference>
<keyword evidence="12" id="KW-1185">Reference proteome</keyword>
<gene>
    <name evidence="11" type="primary">Ermn</name>
    <name evidence="11" type="ORF">AREINT_R07398</name>
</gene>
<feature type="non-terminal residue" evidence="11">
    <location>
        <position position="1"/>
    </location>
</feature>
<dbReference type="GO" id="GO:0070062">
    <property type="term" value="C:extracellular exosome"/>
    <property type="evidence" value="ECO:0007669"/>
    <property type="project" value="TreeGrafter"/>
</dbReference>
<feature type="compositionally biased region" description="Basic and acidic residues" evidence="10">
    <location>
        <begin position="66"/>
        <end position="86"/>
    </location>
</feature>
<dbReference type="Gene3D" id="6.10.360.10">
    <property type="match status" value="1"/>
</dbReference>
<evidence type="ECO:0000256" key="9">
    <source>
        <dbReference type="ARBA" id="ARBA00031224"/>
    </source>
</evidence>
<dbReference type="SUPFAM" id="SSF48678">
    <property type="entry name" value="Moesin tail domain"/>
    <property type="match status" value="1"/>
</dbReference>
<evidence type="ECO:0000256" key="6">
    <source>
        <dbReference type="ARBA" id="ARBA00023212"/>
    </source>
</evidence>
<keyword evidence="5" id="KW-0009">Actin-binding</keyword>
<evidence type="ECO:0000256" key="7">
    <source>
        <dbReference type="ARBA" id="ARBA00025213"/>
    </source>
</evidence>